<evidence type="ECO:0000256" key="1">
    <source>
        <dbReference type="ARBA" id="ARBA00023002"/>
    </source>
</evidence>
<keyword evidence="2" id="KW-0408">Iron</keyword>
<feature type="domain" description="TauD/TfdA-like" evidence="3">
    <location>
        <begin position="2"/>
        <end position="128"/>
    </location>
</feature>
<protein>
    <recommendedName>
        <fullName evidence="3">TauD/TfdA-like domain-containing protein</fullName>
    </recommendedName>
</protein>
<dbReference type="Pfam" id="PF02668">
    <property type="entry name" value="TauD"/>
    <property type="match status" value="1"/>
</dbReference>
<proteinExistence type="predicted"/>
<name>A0A229S6V3_AMYAL</name>
<dbReference type="SUPFAM" id="SSF51197">
    <property type="entry name" value="Clavaminate synthase-like"/>
    <property type="match status" value="1"/>
</dbReference>
<gene>
    <name evidence="4" type="ORF">CFP75_05275</name>
</gene>
<evidence type="ECO:0000256" key="2">
    <source>
        <dbReference type="ARBA" id="ARBA00023004"/>
    </source>
</evidence>
<keyword evidence="1" id="KW-0560">Oxidoreductase</keyword>
<evidence type="ECO:0000259" key="3">
    <source>
        <dbReference type="Pfam" id="PF02668"/>
    </source>
</evidence>
<dbReference type="Gene3D" id="3.60.130.10">
    <property type="entry name" value="Clavaminate synthase-like"/>
    <property type="match status" value="1"/>
</dbReference>
<dbReference type="EMBL" id="NMQU01000013">
    <property type="protein sequence ID" value="OXM54481.1"/>
    <property type="molecule type" value="Genomic_DNA"/>
</dbReference>
<dbReference type="GO" id="GO:0016491">
    <property type="term" value="F:oxidoreductase activity"/>
    <property type="evidence" value="ECO:0007669"/>
    <property type="project" value="UniProtKB-KW"/>
</dbReference>
<sequence>MLTLRPDPAGGGKSVIADLRAAMDQLDEDGRELLTRPVFAEGRAERLQGVGEPLSTFSVLNERSSEHTWIRWAGKLLTDDRNAAYLPVLTRFASLLETTARQALLRRGELLIADQWRVAHGRTALGRQDHVAPAARRLLCQAKVRFDADAPIHETLRCAA</sequence>
<comment type="caution">
    <text evidence="4">The sequence shown here is derived from an EMBL/GenBank/DDBJ whole genome shotgun (WGS) entry which is preliminary data.</text>
</comment>
<organism evidence="4 5">
    <name type="scientific">Amycolatopsis alba DSM 44262</name>
    <dbReference type="NCBI Taxonomy" id="1125972"/>
    <lineage>
        <taxon>Bacteria</taxon>
        <taxon>Bacillati</taxon>
        <taxon>Actinomycetota</taxon>
        <taxon>Actinomycetes</taxon>
        <taxon>Pseudonocardiales</taxon>
        <taxon>Pseudonocardiaceae</taxon>
        <taxon>Amycolatopsis</taxon>
    </lineage>
</organism>
<dbReference type="AlphaFoldDB" id="A0A229S6V3"/>
<dbReference type="Proteomes" id="UP000215563">
    <property type="component" value="Unassembled WGS sequence"/>
</dbReference>
<dbReference type="InterPro" id="IPR003819">
    <property type="entry name" value="TauD/TfdA-like"/>
</dbReference>
<accession>A0A229S6V3</accession>
<reference evidence="4 5" key="1">
    <citation type="submission" date="2017-07" db="EMBL/GenBank/DDBJ databases">
        <title>Amycolatopsis alba DSM 44262 Genome sequencing and assembly.</title>
        <authorList>
            <person name="Kaur N."/>
            <person name="Mayilraj S."/>
        </authorList>
    </citation>
    <scope>NUCLEOTIDE SEQUENCE [LARGE SCALE GENOMIC DNA]</scope>
    <source>
        <strain evidence="4 5">DSM 44262</strain>
    </source>
</reference>
<evidence type="ECO:0000313" key="4">
    <source>
        <dbReference type="EMBL" id="OXM54481.1"/>
    </source>
</evidence>
<keyword evidence="5" id="KW-1185">Reference proteome</keyword>
<dbReference type="InterPro" id="IPR042098">
    <property type="entry name" value="TauD-like_sf"/>
</dbReference>
<evidence type="ECO:0000313" key="5">
    <source>
        <dbReference type="Proteomes" id="UP000215563"/>
    </source>
</evidence>
<dbReference type="OrthoDB" id="4300762at2"/>